<dbReference type="InterPro" id="IPR014710">
    <property type="entry name" value="RmlC-like_jellyroll"/>
</dbReference>
<dbReference type="Pfam" id="PF00027">
    <property type="entry name" value="cNMP_binding"/>
    <property type="match status" value="1"/>
</dbReference>
<gene>
    <name evidence="6" type="ORF">KL86DPRO_10134</name>
</gene>
<dbReference type="GO" id="GO:0006355">
    <property type="term" value="P:regulation of DNA-templated transcription"/>
    <property type="evidence" value="ECO:0007669"/>
    <property type="project" value="InterPro"/>
</dbReference>
<keyword evidence="3" id="KW-0804">Transcription</keyword>
<evidence type="ECO:0000259" key="4">
    <source>
        <dbReference type="PROSITE" id="PS50042"/>
    </source>
</evidence>
<protein>
    <recommendedName>
        <fullName evidence="7">Transcriptional regulator, Crp/Fnr family</fullName>
    </recommendedName>
</protein>
<dbReference type="InterPro" id="IPR036390">
    <property type="entry name" value="WH_DNA-bd_sf"/>
</dbReference>
<dbReference type="Pfam" id="PF13545">
    <property type="entry name" value="HTH_Crp_2"/>
    <property type="match status" value="1"/>
</dbReference>
<evidence type="ECO:0000256" key="3">
    <source>
        <dbReference type="ARBA" id="ARBA00023163"/>
    </source>
</evidence>
<name>A0A212IV37_9DELT</name>
<dbReference type="PROSITE" id="PS50042">
    <property type="entry name" value="CNMP_BINDING_3"/>
    <property type="match status" value="1"/>
</dbReference>
<dbReference type="SUPFAM" id="SSF51206">
    <property type="entry name" value="cAMP-binding domain-like"/>
    <property type="match status" value="1"/>
</dbReference>
<dbReference type="CDD" id="cd00038">
    <property type="entry name" value="CAP_ED"/>
    <property type="match status" value="1"/>
</dbReference>
<evidence type="ECO:0008006" key="7">
    <source>
        <dbReference type="Google" id="ProtNLM"/>
    </source>
</evidence>
<dbReference type="InterPro" id="IPR018490">
    <property type="entry name" value="cNMP-bd_dom_sf"/>
</dbReference>
<feature type="domain" description="Cyclic nucleotide-binding" evidence="4">
    <location>
        <begin position="39"/>
        <end position="84"/>
    </location>
</feature>
<dbReference type="InterPro" id="IPR012318">
    <property type="entry name" value="HTH_CRP"/>
</dbReference>
<dbReference type="AlphaFoldDB" id="A0A212IV37"/>
<evidence type="ECO:0000259" key="5">
    <source>
        <dbReference type="PROSITE" id="PS51063"/>
    </source>
</evidence>
<evidence type="ECO:0000313" key="6">
    <source>
        <dbReference type="EMBL" id="SBV91071.1"/>
    </source>
</evidence>
<keyword evidence="2" id="KW-0238">DNA-binding</keyword>
<organism evidence="6">
    <name type="scientific">uncultured delta proteobacterium</name>
    <dbReference type="NCBI Taxonomy" id="34034"/>
    <lineage>
        <taxon>Bacteria</taxon>
        <taxon>Deltaproteobacteria</taxon>
        <taxon>environmental samples</taxon>
    </lineage>
</organism>
<dbReference type="EMBL" id="FLUQ01000001">
    <property type="protein sequence ID" value="SBV91071.1"/>
    <property type="molecule type" value="Genomic_DNA"/>
</dbReference>
<proteinExistence type="predicted"/>
<reference evidence="6" key="1">
    <citation type="submission" date="2016-04" db="EMBL/GenBank/DDBJ databases">
        <authorList>
            <person name="Evans L.H."/>
            <person name="Alamgir A."/>
            <person name="Owens N."/>
            <person name="Weber N.D."/>
            <person name="Virtaneva K."/>
            <person name="Barbian K."/>
            <person name="Babar A."/>
            <person name="Rosenke K."/>
        </authorList>
    </citation>
    <scope>NUCLEOTIDE SEQUENCE</scope>
    <source>
        <strain evidence="6">86</strain>
    </source>
</reference>
<sequence length="226" mass="25995">MESLSYVPIIMTDLNTPWEKVVHLGVPVTFPPKSIISRHDAEKAPGMYLIRRGGVRLSNISLSGADKVLFYLGRGTLFNEVPMLQYAGSGTFTSMEHTEAVFWPRKRINEEFIREYPDLILNLLESISRKMRAFYFQLCSQQQYDGFVNVCRALYSMHLFNRAGEDITPGLTRLELASYLGLHRSSLHKAMARLRDEGIIGEYSKKKLRLLDADRLKEYAETPRRD</sequence>
<accession>A0A212IV37</accession>
<dbReference type="PROSITE" id="PS51063">
    <property type="entry name" value="HTH_CRP_2"/>
    <property type="match status" value="1"/>
</dbReference>
<evidence type="ECO:0000256" key="2">
    <source>
        <dbReference type="ARBA" id="ARBA00023125"/>
    </source>
</evidence>
<dbReference type="InterPro" id="IPR000595">
    <property type="entry name" value="cNMP-bd_dom"/>
</dbReference>
<dbReference type="Gene3D" id="2.60.120.10">
    <property type="entry name" value="Jelly Rolls"/>
    <property type="match status" value="1"/>
</dbReference>
<keyword evidence="1" id="KW-0805">Transcription regulation</keyword>
<dbReference type="SUPFAM" id="SSF46785">
    <property type="entry name" value="Winged helix' DNA-binding domain"/>
    <property type="match status" value="1"/>
</dbReference>
<dbReference type="SMART" id="SM00419">
    <property type="entry name" value="HTH_CRP"/>
    <property type="match status" value="1"/>
</dbReference>
<feature type="domain" description="HTH crp-type" evidence="5">
    <location>
        <begin position="144"/>
        <end position="214"/>
    </location>
</feature>
<evidence type="ECO:0000256" key="1">
    <source>
        <dbReference type="ARBA" id="ARBA00023015"/>
    </source>
</evidence>
<dbReference type="GO" id="GO:0003677">
    <property type="term" value="F:DNA binding"/>
    <property type="evidence" value="ECO:0007669"/>
    <property type="project" value="UniProtKB-KW"/>
</dbReference>